<dbReference type="PANTHER" id="PTHR30535">
    <property type="entry name" value="VITAMIN B12-BINDING PROTEIN"/>
    <property type="match status" value="1"/>
</dbReference>
<reference evidence="6" key="1">
    <citation type="submission" date="2020-10" db="EMBL/GenBank/DDBJ databases">
        <authorList>
            <person name="Gilroy R."/>
        </authorList>
    </citation>
    <scope>NUCLEOTIDE SEQUENCE</scope>
    <source>
        <strain evidence="6">ChiSjej6B24-2974</strain>
    </source>
</reference>
<dbReference type="PANTHER" id="PTHR30535:SF7">
    <property type="entry name" value="IRON(III) DICITRATE-BINDING PROTEIN"/>
    <property type="match status" value="1"/>
</dbReference>
<gene>
    <name evidence="6" type="ORF">IAA52_07290</name>
</gene>
<dbReference type="AlphaFoldDB" id="A0A9D0ZLL1"/>
<accession>A0A9D0ZLL1</accession>
<keyword evidence="3" id="KW-0804">Transcription</keyword>
<dbReference type="PROSITE" id="PS50983">
    <property type="entry name" value="FE_B12_PBP"/>
    <property type="match status" value="1"/>
</dbReference>
<organism evidence="6 7">
    <name type="scientific">Candidatus Pullichristensenella stercorigallinarum</name>
    <dbReference type="NCBI Taxonomy" id="2840909"/>
    <lineage>
        <taxon>Bacteria</taxon>
        <taxon>Bacillati</taxon>
        <taxon>Bacillota</taxon>
        <taxon>Clostridia</taxon>
        <taxon>Candidatus Pullichristensenella</taxon>
    </lineage>
</organism>
<evidence type="ECO:0000256" key="1">
    <source>
        <dbReference type="ARBA" id="ARBA00008814"/>
    </source>
</evidence>
<proteinExistence type="inferred from homology"/>
<evidence type="ECO:0000313" key="6">
    <source>
        <dbReference type="EMBL" id="HIQ82893.1"/>
    </source>
</evidence>
<feature type="domain" description="Fe/B12 periplasmic-binding" evidence="5">
    <location>
        <begin position="309"/>
        <end position="587"/>
    </location>
</feature>
<sequence>MDYTNAIMVWDAVSVRIADVRHGTIAGGQSELTSENALFLFVLGKDARVTIGDSPYAPRGETLFHIARGRHVHMGAAGKAEYYCVSYQAETPQAVGREMARLLLEAAPFEATIAVRPADVAAALRACEALESAWKEASPLGRLRAKAAFYALLAEFCAALSQPERRVAADAVAWTQQYLRSHFSEDVSILRLASILGVSRSSLHEQFVRRVGMSPRQYLTNLRLEAAHRALRESESNIQEIIAACGLRDKNHFYNLYHQRFGMTPGEYRKQFPVRKRAENLPGASKPARSGVLIENFGRIHHYAKPPRRIVCLDYAAAEICAALGAGERIAAVAEAETSLSDCAREYRGIVAAATFLPAESAERRVPSYAAVRACAAELVVGTAYAFHESTGVADAAAFERDGMHIYAMRATYKLNGTFEDTYEDIFSLGKILDCEARAAALVETMRAREAALNEMRVAIKEPPRVFVFDAQIAQRAFTCGQSLENCMIQAAGGRNVFADRARMFVPVDWEDVARADPEVILVHRFNGGEDGEQKIALLRRRPELAQTAAIRNGQTHIVSVKSVFPALDNVDVALQMAAWFQECRKN</sequence>
<dbReference type="Pfam" id="PF12833">
    <property type="entry name" value="HTH_18"/>
    <property type="match status" value="1"/>
</dbReference>
<dbReference type="SUPFAM" id="SSF53807">
    <property type="entry name" value="Helical backbone' metal receptor"/>
    <property type="match status" value="1"/>
</dbReference>
<dbReference type="GO" id="GO:0003700">
    <property type="term" value="F:DNA-binding transcription factor activity"/>
    <property type="evidence" value="ECO:0007669"/>
    <property type="project" value="InterPro"/>
</dbReference>
<dbReference type="SMART" id="SM00342">
    <property type="entry name" value="HTH_ARAC"/>
    <property type="match status" value="1"/>
</dbReference>
<dbReference type="Gene3D" id="1.10.10.60">
    <property type="entry name" value="Homeodomain-like"/>
    <property type="match status" value="2"/>
</dbReference>
<evidence type="ECO:0000256" key="3">
    <source>
        <dbReference type="ARBA" id="ARBA00023163"/>
    </source>
</evidence>
<comment type="caution">
    <text evidence="6">The sequence shown here is derived from an EMBL/GenBank/DDBJ whole genome shotgun (WGS) entry which is preliminary data.</text>
</comment>
<dbReference type="InterPro" id="IPR050902">
    <property type="entry name" value="ABC_Transporter_SBP"/>
</dbReference>
<dbReference type="InterPro" id="IPR018060">
    <property type="entry name" value="HTH_AraC"/>
</dbReference>
<evidence type="ECO:0000256" key="2">
    <source>
        <dbReference type="ARBA" id="ARBA00023015"/>
    </source>
</evidence>
<evidence type="ECO:0000313" key="7">
    <source>
        <dbReference type="Proteomes" id="UP000824260"/>
    </source>
</evidence>
<dbReference type="EMBL" id="DVFZ01000071">
    <property type="protein sequence ID" value="HIQ82893.1"/>
    <property type="molecule type" value="Genomic_DNA"/>
</dbReference>
<dbReference type="SUPFAM" id="SSF46689">
    <property type="entry name" value="Homeodomain-like"/>
    <property type="match status" value="2"/>
</dbReference>
<dbReference type="PROSITE" id="PS01124">
    <property type="entry name" value="HTH_ARAC_FAMILY_2"/>
    <property type="match status" value="1"/>
</dbReference>
<dbReference type="InterPro" id="IPR002491">
    <property type="entry name" value="ABC_transptr_periplasmic_BD"/>
</dbReference>
<keyword evidence="2" id="KW-0805">Transcription regulation</keyword>
<dbReference type="Pfam" id="PF01497">
    <property type="entry name" value="Peripla_BP_2"/>
    <property type="match status" value="1"/>
</dbReference>
<protein>
    <submittedName>
        <fullName evidence="6">AraC family transcriptional regulator</fullName>
    </submittedName>
</protein>
<name>A0A9D0ZLL1_9FIRM</name>
<reference evidence="6" key="2">
    <citation type="journal article" date="2021" name="PeerJ">
        <title>Extensive microbial diversity within the chicken gut microbiome revealed by metagenomics and culture.</title>
        <authorList>
            <person name="Gilroy R."/>
            <person name="Ravi A."/>
            <person name="Getino M."/>
            <person name="Pursley I."/>
            <person name="Horton D.L."/>
            <person name="Alikhan N.F."/>
            <person name="Baker D."/>
            <person name="Gharbi K."/>
            <person name="Hall N."/>
            <person name="Watson M."/>
            <person name="Adriaenssens E.M."/>
            <person name="Foster-Nyarko E."/>
            <person name="Jarju S."/>
            <person name="Secka A."/>
            <person name="Antonio M."/>
            <person name="Oren A."/>
            <person name="Chaudhuri R.R."/>
            <person name="La Ragione R."/>
            <person name="Hildebrand F."/>
            <person name="Pallen M.J."/>
        </authorList>
    </citation>
    <scope>NUCLEOTIDE SEQUENCE</scope>
    <source>
        <strain evidence="6">ChiSjej6B24-2974</strain>
    </source>
</reference>
<dbReference type="Gene3D" id="3.40.50.1980">
    <property type="entry name" value="Nitrogenase molybdenum iron protein domain"/>
    <property type="match status" value="2"/>
</dbReference>
<evidence type="ECO:0000259" key="4">
    <source>
        <dbReference type="PROSITE" id="PS01124"/>
    </source>
</evidence>
<feature type="domain" description="HTH araC/xylS-type" evidence="4">
    <location>
        <begin position="173"/>
        <end position="271"/>
    </location>
</feature>
<comment type="similarity">
    <text evidence="1">Belongs to the bacterial solute-binding protein 8 family.</text>
</comment>
<dbReference type="Proteomes" id="UP000824260">
    <property type="component" value="Unassembled WGS sequence"/>
</dbReference>
<dbReference type="GO" id="GO:0043565">
    <property type="term" value="F:sequence-specific DNA binding"/>
    <property type="evidence" value="ECO:0007669"/>
    <property type="project" value="InterPro"/>
</dbReference>
<evidence type="ECO:0000259" key="5">
    <source>
        <dbReference type="PROSITE" id="PS50983"/>
    </source>
</evidence>
<dbReference type="InterPro" id="IPR009057">
    <property type="entry name" value="Homeodomain-like_sf"/>
</dbReference>